<organism evidence="1 2">
    <name type="scientific">Aeromonas phage 25</name>
    <dbReference type="NCBI Taxonomy" id="2911441"/>
    <lineage>
        <taxon>Viruses</taxon>
        <taxon>Duplodnaviria</taxon>
        <taxon>Heunggongvirae</taxon>
        <taxon>Uroviricota</taxon>
        <taxon>Caudoviricetes</taxon>
        <taxon>Pantevenvirales</taxon>
        <taxon>Straboviridae</taxon>
        <taxon>Tulanevirus</taxon>
        <taxon>Tulanevirus bteighttwo</taxon>
    </lineage>
</organism>
<name>Q19CK7_9CAUD</name>
<accession>Q19CK7</accession>
<gene>
    <name evidence="1" type="ORF">PHG25ORF159c</name>
</gene>
<evidence type="ECO:0000313" key="1">
    <source>
        <dbReference type="EMBL" id="ABF72718.1"/>
    </source>
</evidence>
<reference evidence="1 2" key="1">
    <citation type="submission" date="2006-05" db="EMBL/GenBank/DDBJ databases">
        <title>Comlete genome of Aeromonas salmonicida bacteriophage 25.</title>
        <authorList>
            <person name="Petrov V.M."/>
            <person name="Nolan J.M."/>
            <person name="Bertrand C."/>
            <person name="Krisch H.M."/>
            <person name="Karam J.D."/>
        </authorList>
    </citation>
    <scope>NUCLEOTIDE SEQUENCE [LARGE SCALE GENOMIC DNA]</scope>
</reference>
<sequence>MRSQKDLADAISFAVGVHIDQFDKGGNPYILHPLKLMHWARHANEDVDVQILCVLRDCAEDSSLGVAKTLDLIEITFGAEMRQLVDNLTKRAGEKYEEYLDRVKLDVRSAKVKCFDLRHNSDVRRLKGITVKGQERTLKYQVGLCQTEYLDSRAKGRRKCVIFLSFRQPKRYKCISCFAK</sequence>
<dbReference type="Proteomes" id="UP000006653">
    <property type="component" value="Segment"/>
</dbReference>
<dbReference type="Gene3D" id="1.10.3210.10">
    <property type="entry name" value="Hypothetical protein af1432"/>
    <property type="match status" value="1"/>
</dbReference>
<protein>
    <submittedName>
        <fullName evidence="1">Uncharacterized protein</fullName>
    </submittedName>
</protein>
<dbReference type="EMBL" id="DQ529280">
    <property type="protein sequence ID" value="ABF72718.1"/>
    <property type="molecule type" value="Genomic_DNA"/>
</dbReference>
<keyword evidence="2" id="KW-1185">Reference proteome</keyword>
<dbReference type="GeneID" id="4156588"/>
<evidence type="ECO:0000313" key="2">
    <source>
        <dbReference type="Proteomes" id="UP000006653"/>
    </source>
</evidence>
<proteinExistence type="predicted"/>
<dbReference type="RefSeq" id="YP_656394.1">
    <property type="nucleotide sequence ID" value="NC_008208.1"/>
</dbReference>
<dbReference type="SUPFAM" id="SSF109604">
    <property type="entry name" value="HD-domain/PDEase-like"/>
    <property type="match status" value="1"/>
</dbReference>
<dbReference type="KEGG" id="vg:4156588"/>